<evidence type="ECO:0000256" key="6">
    <source>
        <dbReference type="ARBA" id="ARBA00022801"/>
    </source>
</evidence>
<evidence type="ECO:0000256" key="8">
    <source>
        <dbReference type="ARBA" id="ARBA00022884"/>
    </source>
</evidence>
<dbReference type="GO" id="GO:0019843">
    <property type="term" value="F:rRNA binding"/>
    <property type="evidence" value="ECO:0007669"/>
    <property type="project" value="UniProtKB-KW"/>
</dbReference>
<dbReference type="EMBL" id="BDFD01000003">
    <property type="protein sequence ID" value="GAV19638.1"/>
    <property type="molecule type" value="Genomic_DNA"/>
</dbReference>
<feature type="binding site" evidence="10">
    <location>
        <position position="234"/>
    </location>
    <ligand>
        <name>Zn(2+)</name>
        <dbReference type="ChEBI" id="CHEBI:29105"/>
    </ligand>
</feature>
<evidence type="ECO:0000256" key="5">
    <source>
        <dbReference type="ARBA" id="ARBA00022741"/>
    </source>
</evidence>
<dbReference type="InterPro" id="IPR027417">
    <property type="entry name" value="P-loop_NTPase"/>
</dbReference>
<evidence type="ECO:0000313" key="13">
    <source>
        <dbReference type="EMBL" id="GAV19638.1"/>
    </source>
</evidence>
<gene>
    <name evidence="10" type="primary">rsgA</name>
    <name evidence="13" type="ORF">MMIC_P0587</name>
</gene>
<evidence type="ECO:0000259" key="12">
    <source>
        <dbReference type="PROSITE" id="PS51721"/>
    </source>
</evidence>
<feature type="binding site" evidence="10">
    <location>
        <begin position="101"/>
        <end position="104"/>
    </location>
    <ligand>
        <name>GTP</name>
        <dbReference type="ChEBI" id="CHEBI:37565"/>
    </ligand>
</feature>
<dbReference type="GO" id="GO:0042274">
    <property type="term" value="P:ribosomal small subunit biogenesis"/>
    <property type="evidence" value="ECO:0007669"/>
    <property type="project" value="UniProtKB-UniRule"/>
</dbReference>
<feature type="binding site" evidence="10">
    <location>
        <position position="241"/>
    </location>
    <ligand>
        <name>Zn(2+)</name>
        <dbReference type="ChEBI" id="CHEBI:29105"/>
    </ligand>
</feature>
<keyword evidence="5 10" id="KW-0547">Nucleotide-binding</keyword>
<feature type="binding site" evidence="10">
    <location>
        <position position="247"/>
    </location>
    <ligand>
        <name>Zn(2+)</name>
        <dbReference type="ChEBI" id="CHEBI:29105"/>
    </ligand>
</feature>
<dbReference type="OrthoDB" id="5288797at2"/>
<dbReference type="PANTHER" id="PTHR32120:SF10">
    <property type="entry name" value="SMALL RIBOSOMAL SUBUNIT BIOGENESIS GTPASE RSGA"/>
    <property type="match status" value="1"/>
</dbReference>
<comment type="subcellular location">
    <subcellularLocation>
        <location evidence="10">Cytoplasm</location>
    </subcellularLocation>
</comment>
<keyword evidence="9 10" id="KW-0342">GTP-binding</keyword>
<keyword evidence="2 10" id="KW-0690">Ribosome biogenesis</keyword>
<dbReference type="PANTHER" id="PTHR32120">
    <property type="entry name" value="SMALL RIBOSOMAL SUBUNIT BIOGENESIS GTPASE RSGA"/>
    <property type="match status" value="1"/>
</dbReference>
<name>A0A1L8CL34_9PROT</name>
<feature type="domain" description="CP-type G" evidence="12">
    <location>
        <begin position="56"/>
        <end position="211"/>
    </location>
</feature>
<dbReference type="GO" id="GO:0005737">
    <property type="term" value="C:cytoplasm"/>
    <property type="evidence" value="ECO:0007669"/>
    <property type="project" value="UniProtKB-SubCell"/>
</dbReference>
<feature type="binding site" evidence="10">
    <location>
        <begin position="153"/>
        <end position="161"/>
    </location>
    <ligand>
        <name>GTP</name>
        <dbReference type="ChEBI" id="CHEBI:37565"/>
    </ligand>
</feature>
<dbReference type="Gene3D" id="3.40.50.300">
    <property type="entry name" value="P-loop containing nucleotide triphosphate hydrolases"/>
    <property type="match status" value="1"/>
</dbReference>
<evidence type="ECO:0000313" key="14">
    <source>
        <dbReference type="Proteomes" id="UP000231632"/>
    </source>
</evidence>
<dbReference type="Pfam" id="PF03193">
    <property type="entry name" value="RsgA_GTPase"/>
    <property type="match status" value="1"/>
</dbReference>
<dbReference type="InterPro" id="IPR004881">
    <property type="entry name" value="Ribosome_biogen_GTPase_RsgA"/>
</dbReference>
<dbReference type="CDD" id="cd01854">
    <property type="entry name" value="YjeQ_EngC"/>
    <property type="match status" value="1"/>
</dbReference>
<evidence type="ECO:0000256" key="3">
    <source>
        <dbReference type="ARBA" id="ARBA00022723"/>
    </source>
</evidence>
<keyword evidence="8 10" id="KW-0694">RNA-binding</keyword>
<comment type="similarity">
    <text evidence="10">Belongs to the TRAFAC class YlqF/YawG GTPase family. RsgA subfamily.</text>
</comment>
<dbReference type="Gene3D" id="1.10.40.50">
    <property type="entry name" value="Probable gtpase engc, domain 3"/>
    <property type="match status" value="1"/>
</dbReference>
<sequence>MIHLQTSEGKRSIHISKSMPVFAVGDWIVLDSAYSFIRPLDRFSLFSRKAAGTKVSSQLIASNIDTVFIVNSMNQDFNLNRIERYLALANEAGVDPVIVLTKLDVCENPDQLFEQIKGMASFLEVIAVNCLDAESASQLDARCVEGKTVAFLGSSGVGKSTLINTLMGEHVQNTKAIREDDAKGRHTTTSRSIHILPSGGLLLDTPGMRALQLANCEQGIEETFSEISELANRCRFKDCQHENEPGCAVRAAIEAGNIGERRLSNYIKLMKEQELNAASLAEKRSKDREFGRHIHTYKKSKLGKK</sequence>
<keyword evidence="7 10" id="KW-0862">Zinc</keyword>
<comment type="cofactor">
    <cofactor evidence="10">
        <name>Zn(2+)</name>
        <dbReference type="ChEBI" id="CHEBI:29105"/>
    </cofactor>
    <text evidence="10">Binds 1 zinc ion per subunit.</text>
</comment>
<feature type="binding site" evidence="10">
    <location>
        <position position="239"/>
    </location>
    <ligand>
        <name>Zn(2+)</name>
        <dbReference type="ChEBI" id="CHEBI:29105"/>
    </ligand>
</feature>
<reference evidence="13 14" key="1">
    <citation type="journal article" date="2017" name="Arch. Microbiol.">
        <title>Mariprofundus micogutta sp. nov., a novel iron-oxidizing zetaproteobacterium isolated from a deep-sea hydrothermal field at the Bayonnaise knoll of the Izu-Ogasawara arc, and a description of Mariprofundales ord. nov. and Zetaproteobacteria classis nov.</title>
        <authorList>
            <person name="Makita H."/>
            <person name="Tanaka E."/>
            <person name="Mitsunobu S."/>
            <person name="Miyazaki M."/>
            <person name="Nunoura T."/>
            <person name="Uematsu K."/>
            <person name="Takaki Y."/>
            <person name="Nishi S."/>
            <person name="Shimamura S."/>
            <person name="Takai K."/>
        </authorList>
    </citation>
    <scope>NUCLEOTIDE SEQUENCE [LARGE SCALE GENOMIC DNA]</scope>
    <source>
        <strain evidence="13 14">ET2</strain>
    </source>
</reference>
<proteinExistence type="inferred from homology"/>
<comment type="caution">
    <text evidence="13">The sequence shown here is derived from an EMBL/GenBank/DDBJ whole genome shotgun (WGS) entry which is preliminary data.</text>
</comment>
<keyword evidence="1 10" id="KW-0963">Cytoplasm</keyword>
<dbReference type="Proteomes" id="UP000231632">
    <property type="component" value="Unassembled WGS sequence"/>
</dbReference>
<comment type="subunit">
    <text evidence="10">Monomer. Associates with 30S ribosomal subunit, binds 16S rRNA.</text>
</comment>
<organism evidence="13 14">
    <name type="scientific">Mariprofundus micogutta</name>
    <dbReference type="NCBI Taxonomy" id="1921010"/>
    <lineage>
        <taxon>Bacteria</taxon>
        <taxon>Pseudomonadati</taxon>
        <taxon>Pseudomonadota</taxon>
        <taxon>Candidatius Mariprofundia</taxon>
        <taxon>Mariprofundales</taxon>
        <taxon>Mariprofundaceae</taxon>
        <taxon>Mariprofundus</taxon>
    </lineage>
</organism>
<dbReference type="GO" id="GO:0003924">
    <property type="term" value="F:GTPase activity"/>
    <property type="evidence" value="ECO:0007669"/>
    <property type="project" value="UniProtKB-UniRule"/>
</dbReference>
<evidence type="ECO:0000256" key="7">
    <source>
        <dbReference type="ARBA" id="ARBA00022833"/>
    </source>
</evidence>
<evidence type="ECO:0000256" key="1">
    <source>
        <dbReference type="ARBA" id="ARBA00022490"/>
    </source>
</evidence>
<evidence type="ECO:0000256" key="4">
    <source>
        <dbReference type="ARBA" id="ARBA00022730"/>
    </source>
</evidence>
<keyword evidence="6 10" id="KW-0378">Hydrolase</keyword>
<keyword evidence="14" id="KW-1185">Reference proteome</keyword>
<dbReference type="PROSITE" id="PS50936">
    <property type="entry name" value="ENGC_GTPASE"/>
    <property type="match status" value="1"/>
</dbReference>
<dbReference type="EC" id="3.6.1.-" evidence="10"/>
<feature type="domain" description="EngC GTPase" evidence="11">
    <location>
        <begin position="62"/>
        <end position="209"/>
    </location>
</feature>
<dbReference type="RefSeq" id="WP_083530408.1">
    <property type="nucleotide sequence ID" value="NZ_BDFD01000003.1"/>
</dbReference>
<evidence type="ECO:0000256" key="10">
    <source>
        <dbReference type="HAMAP-Rule" id="MF_01820"/>
    </source>
</evidence>
<protein>
    <recommendedName>
        <fullName evidence="10">Small ribosomal subunit biogenesis GTPase RsgA</fullName>
        <ecNumber evidence="10">3.6.1.-</ecNumber>
    </recommendedName>
</protein>
<evidence type="ECO:0000256" key="9">
    <source>
        <dbReference type="ARBA" id="ARBA00023134"/>
    </source>
</evidence>
<keyword evidence="3 10" id="KW-0479">Metal-binding</keyword>
<dbReference type="SUPFAM" id="SSF52540">
    <property type="entry name" value="P-loop containing nucleoside triphosphate hydrolases"/>
    <property type="match status" value="1"/>
</dbReference>
<dbReference type="AlphaFoldDB" id="A0A1L8CL34"/>
<dbReference type="PROSITE" id="PS51721">
    <property type="entry name" value="G_CP"/>
    <property type="match status" value="1"/>
</dbReference>
<dbReference type="STRING" id="1921010.MMIC_P0587"/>
<keyword evidence="4 10" id="KW-0699">rRNA-binding</keyword>
<evidence type="ECO:0000259" key="11">
    <source>
        <dbReference type="PROSITE" id="PS50936"/>
    </source>
</evidence>
<dbReference type="InterPro" id="IPR030378">
    <property type="entry name" value="G_CP_dom"/>
</dbReference>
<dbReference type="InterPro" id="IPR010914">
    <property type="entry name" value="RsgA_GTPase_dom"/>
</dbReference>
<evidence type="ECO:0000256" key="2">
    <source>
        <dbReference type="ARBA" id="ARBA00022517"/>
    </source>
</evidence>
<dbReference type="GO" id="GO:0046872">
    <property type="term" value="F:metal ion binding"/>
    <property type="evidence" value="ECO:0007669"/>
    <property type="project" value="UniProtKB-KW"/>
</dbReference>
<dbReference type="HAMAP" id="MF_01820">
    <property type="entry name" value="GTPase_RsgA"/>
    <property type="match status" value="1"/>
</dbReference>
<accession>A0A1L8CL34</accession>
<dbReference type="NCBIfam" id="TIGR00157">
    <property type="entry name" value="ribosome small subunit-dependent GTPase A"/>
    <property type="match status" value="1"/>
</dbReference>
<dbReference type="GO" id="GO:0005525">
    <property type="term" value="F:GTP binding"/>
    <property type="evidence" value="ECO:0007669"/>
    <property type="project" value="UniProtKB-UniRule"/>
</dbReference>
<comment type="function">
    <text evidence="10">One of several proteins that assist in the late maturation steps of the functional core of the 30S ribosomal subunit. Helps release RbfA from mature subunits. May play a role in the assembly of ribosomal proteins into the subunit. Circularly permuted GTPase that catalyzes slow GTP hydrolysis, GTPase activity is stimulated by the 30S ribosomal subunit.</text>
</comment>